<dbReference type="Pfam" id="PF00583">
    <property type="entry name" value="Acetyltransf_1"/>
    <property type="match status" value="1"/>
</dbReference>
<accession>A0A7R7XL08</accession>
<reference evidence="2" key="2">
    <citation type="submission" date="2021-02" db="EMBL/GenBank/DDBJ databases">
        <title>Aspergillus puulaauensis MK2 genome sequence.</title>
        <authorList>
            <person name="Futagami T."/>
            <person name="Mori K."/>
            <person name="Kadooka C."/>
            <person name="Tanaka T."/>
        </authorList>
    </citation>
    <scope>NUCLEOTIDE SEQUENCE</scope>
    <source>
        <strain evidence="2">MK2</strain>
    </source>
</reference>
<dbReference type="Proteomes" id="UP000654913">
    <property type="component" value="Chromosome 3"/>
</dbReference>
<evidence type="ECO:0000259" key="1">
    <source>
        <dbReference type="PROSITE" id="PS51186"/>
    </source>
</evidence>
<dbReference type="EMBL" id="AP024445">
    <property type="protein sequence ID" value="BCS23437.1"/>
    <property type="molecule type" value="Genomic_DNA"/>
</dbReference>
<evidence type="ECO:0000313" key="3">
    <source>
        <dbReference type="Proteomes" id="UP000654913"/>
    </source>
</evidence>
<dbReference type="GeneID" id="64973442"/>
<protein>
    <recommendedName>
        <fullName evidence="1">N-acetyltransferase domain-containing protein</fullName>
    </recommendedName>
</protein>
<organism evidence="2 3">
    <name type="scientific">Aspergillus puulaauensis</name>
    <dbReference type="NCBI Taxonomy" id="1220207"/>
    <lineage>
        <taxon>Eukaryota</taxon>
        <taxon>Fungi</taxon>
        <taxon>Dikarya</taxon>
        <taxon>Ascomycota</taxon>
        <taxon>Pezizomycotina</taxon>
        <taxon>Eurotiomycetes</taxon>
        <taxon>Eurotiomycetidae</taxon>
        <taxon>Eurotiales</taxon>
        <taxon>Aspergillaceae</taxon>
        <taxon>Aspergillus</taxon>
    </lineage>
</organism>
<dbReference type="GO" id="GO:0016747">
    <property type="term" value="F:acyltransferase activity, transferring groups other than amino-acyl groups"/>
    <property type="evidence" value="ECO:0007669"/>
    <property type="project" value="InterPro"/>
</dbReference>
<name>A0A7R7XL08_9EURO</name>
<keyword evidence="3" id="KW-1185">Reference proteome</keyword>
<dbReference type="KEGG" id="apuu:APUU_31662A"/>
<proteinExistence type="predicted"/>
<dbReference type="InterPro" id="IPR000182">
    <property type="entry name" value="GNAT_dom"/>
</dbReference>
<dbReference type="InterPro" id="IPR016181">
    <property type="entry name" value="Acyl_CoA_acyltransferase"/>
</dbReference>
<evidence type="ECO:0000313" key="2">
    <source>
        <dbReference type="EMBL" id="BCS23437.1"/>
    </source>
</evidence>
<feature type="domain" description="N-acetyltransferase" evidence="1">
    <location>
        <begin position="109"/>
        <end position="254"/>
    </location>
</feature>
<dbReference type="AlphaFoldDB" id="A0A7R7XL08"/>
<dbReference type="CDD" id="cd04301">
    <property type="entry name" value="NAT_SF"/>
    <property type="match status" value="1"/>
</dbReference>
<dbReference type="Gene3D" id="3.40.630.30">
    <property type="match status" value="1"/>
</dbReference>
<sequence>MFYGLSLSHPTLLLPPPPKQQCPPTTPPSFSIHPLLPPDYTEAFILADTAFATLNSLLFTTYPPSPESQRKLTDARLKAIPAIPQTSTFKAVDTQTGRIVGVARWTVSEHGEDIEQQASLDEVVEEILARSVPETNQVCARGFYSMAWSGRREILGVRDEDGKIVKLAPRVELQTLFTHPGYQGNGVASALLQWGVEEARRLGVVVYAEATEEGRPLYEQAVFEAVKVVDFDAEVFGGVGLHRYTFMLRRPSGM</sequence>
<dbReference type="PROSITE" id="PS51186">
    <property type="entry name" value="GNAT"/>
    <property type="match status" value="1"/>
</dbReference>
<dbReference type="RefSeq" id="XP_041555631.1">
    <property type="nucleotide sequence ID" value="XM_041702891.1"/>
</dbReference>
<reference evidence="2" key="1">
    <citation type="submission" date="2021-01" db="EMBL/GenBank/DDBJ databases">
        <authorList>
            <consortium name="Aspergillus puulaauensis MK2 genome sequencing consortium"/>
            <person name="Kazuki M."/>
            <person name="Futagami T."/>
        </authorList>
    </citation>
    <scope>NUCLEOTIDE SEQUENCE</scope>
    <source>
        <strain evidence="2">MK2</strain>
    </source>
</reference>
<gene>
    <name evidence="2" type="ORF">APUU_31662A</name>
</gene>
<dbReference type="SUPFAM" id="SSF55729">
    <property type="entry name" value="Acyl-CoA N-acyltransferases (Nat)"/>
    <property type="match status" value="1"/>
</dbReference>
<dbReference type="PANTHER" id="PTHR42791">
    <property type="entry name" value="GNAT FAMILY ACETYLTRANSFERASE"/>
    <property type="match status" value="1"/>
</dbReference>
<dbReference type="OrthoDB" id="410198at2759"/>
<dbReference type="InterPro" id="IPR052523">
    <property type="entry name" value="Trichothecene_AcTrans"/>
</dbReference>
<dbReference type="PANTHER" id="PTHR42791:SF2">
    <property type="entry name" value="N-ACETYLTRANSFERASE DOMAIN-CONTAINING PROTEIN"/>
    <property type="match status" value="1"/>
</dbReference>